<sequence length="105" mass="12163">MSHDANDEEFTSFRYLVAFRSIGSIDANIGKQIEAEAKAYNEAKNHEYWSSKFNQNRECLLICIWSSIDEAVEESKKPCYAFLTGLASANYETYQLEKYKLKKTK</sequence>
<proteinExistence type="predicted"/>
<dbReference type="EMBL" id="CAJVQC010000985">
    <property type="protein sequence ID" value="CAG8485232.1"/>
    <property type="molecule type" value="Genomic_DNA"/>
</dbReference>
<reference evidence="1" key="1">
    <citation type="submission" date="2021-06" db="EMBL/GenBank/DDBJ databases">
        <authorList>
            <person name="Kallberg Y."/>
            <person name="Tangrot J."/>
            <person name="Rosling A."/>
        </authorList>
    </citation>
    <scope>NUCLEOTIDE SEQUENCE</scope>
    <source>
        <strain evidence="1">MA461A</strain>
    </source>
</reference>
<feature type="non-terminal residue" evidence="1">
    <location>
        <position position="105"/>
    </location>
</feature>
<keyword evidence="2" id="KW-1185">Reference proteome</keyword>
<name>A0ACA9KPB5_9GLOM</name>
<evidence type="ECO:0000313" key="1">
    <source>
        <dbReference type="EMBL" id="CAG8485232.1"/>
    </source>
</evidence>
<organism evidence="1 2">
    <name type="scientific">Racocetra persica</name>
    <dbReference type="NCBI Taxonomy" id="160502"/>
    <lineage>
        <taxon>Eukaryota</taxon>
        <taxon>Fungi</taxon>
        <taxon>Fungi incertae sedis</taxon>
        <taxon>Mucoromycota</taxon>
        <taxon>Glomeromycotina</taxon>
        <taxon>Glomeromycetes</taxon>
        <taxon>Diversisporales</taxon>
        <taxon>Gigasporaceae</taxon>
        <taxon>Racocetra</taxon>
    </lineage>
</organism>
<gene>
    <name evidence="1" type="ORF">RPERSI_LOCUS1155</name>
</gene>
<comment type="caution">
    <text evidence="1">The sequence shown here is derived from an EMBL/GenBank/DDBJ whole genome shotgun (WGS) entry which is preliminary data.</text>
</comment>
<accession>A0ACA9KPB5</accession>
<protein>
    <submittedName>
        <fullName evidence="1">20973_t:CDS:1</fullName>
    </submittedName>
</protein>
<dbReference type="Proteomes" id="UP000789920">
    <property type="component" value="Unassembled WGS sequence"/>
</dbReference>
<evidence type="ECO:0000313" key="2">
    <source>
        <dbReference type="Proteomes" id="UP000789920"/>
    </source>
</evidence>